<dbReference type="GO" id="GO:0005737">
    <property type="term" value="C:cytoplasm"/>
    <property type="evidence" value="ECO:0007669"/>
    <property type="project" value="TreeGrafter"/>
</dbReference>
<dbReference type="PANTHER" id="PTHR11538:SF26">
    <property type="entry name" value="FERREDOXIN-FOLD ANTICODON-BINDING DOMAIN-CONTAINING PROTEIN 1"/>
    <property type="match status" value="1"/>
</dbReference>
<dbReference type="GO" id="GO:0070475">
    <property type="term" value="P:rRNA base methylation"/>
    <property type="evidence" value="ECO:0007669"/>
    <property type="project" value="InterPro"/>
</dbReference>
<feature type="region of interest" description="Disordered" evidence="1">
    <location>
        <begin position="305"/>
        <end position="325"/>
    </location>
</feature>
<dbReference type="InterPro" id="IPR019446">
    <property type="entry name" value="BMT5-like"/>
</dbReference>
<name>A0A7S2WKD2_9STRA</name>
<feature type="region of interest" description="Disordered" evidence="1">
    <location>
        <begin position="1"/>
        <end position="50"/>
    </location>
</feature>
<protein>
    <recommendedName>
        <fullName evidence="2">25S rRNA (uridine-N(3))-methyltransferase BMT5-like domain-containing protein</fullName>
    </recommendedName>
</protein>
<dbReference type="GO" id="GO:0070042">
    <property type="term" value="F:rRNA (uridine-N3-)-methyltransferase activity"/>
    <property type="evidence" value="ECO:0007669"/>
    <property type="project" value="InterPro"/>
</dbReference>
<sequence length="325" mass="37005">MSRGRPTAKNRKKPKLSKRRTELVKANANRKKHQYKHAEKSKKVNEKVKTQESKKLVGMLTPQHKTLLVGEGNFSFTRALMRLWENEQRARLSTKGQNKVDVEDLVGFNVVATCLDTKEELVEKYPDVKDCVREIKASGGTVLCGIDGTQLIESKRLLRALEELSPETIEEEGSDVEEEIGFDRIVFNFPHLGCGIQDTERNNLEHRKMLERFFISAHSVLNNDGQLHVTVKVGEPYDSWRVPQIAIKTGLYAVHSSIPFDPSRFDGYVHRRTLGAPDKDLQANADIHSEKTKSRTLVFVKADYKSKKKSKAKKKNDDSDSDEEM</sequence>
<evidence type="ECO:0000256" key="1">
    <source>
        <dbReference type="SAM" id="MobiDB-lite"/>
    </source>
</evidence>
<dbReference type="EMBL" id="HBHK01017513">
    <property type="protein sequence ID" value="CAD9691699.1"/>
    <property type="molecule type" value="Transcribed_RNA"/>
</dbReference>
<dbReference type="AlphaFoldDB" id="A0A7S2WKD2"/>
<feature type="domain" description="25S rRNA (uridine-N(3))-methyltransferase BMT5-like" evidence="2">
    <location>
        <begin position="67"/>
        <end position="272"/>
    </location>
</feature>
<organism evidence="3">
    <name type="scientific">Mucochytrium quahogii</name>
    <dbReference type="NCBI Taxonomy" id="96639"/>
    <lineage>
        <taxon>Eukaryota</taxon>
        <taxon>Sar</taxon>
        <taxon>Stramenopiles</taxon>
        <taxon>Bigyra</taxon>
        <taxon>Labyrinthulomycetes</taxon>
        <taxon>Thraustochytrida</taxon>
        <taxon>Thraustochytriidae</taxon>
        <taxon>Mucochytrium</taxon>
    </lineage>
</organism>
<dbReference type="Pfam" id="PF10354">
    <property type="entry name" value="BMT5-like"/>
    <property type="match status" value="1"/>
</dbReference>
<feature type="compositionally biased region" description="Basic residues" evidence="1">
    <location>
        <begin position="1"/>
        <end position="18"/>
    </location>
</feature>
<feature type="compositionally biased region" description="Basic and acidic residues" evidence="1">
    <location>
        <begin position="36"/>
        <end position="50"/>
    </location>
</feature>
<gene>
    <name evidence="3" type="ORF">QSP1433_LOCUS11083</name>
</gene>
<evidence type="ECO:0000259" key="2">
    <source>
        <dbReference type="Pfam" id="PF10354"/>
    </source>
</evidence>
<dbReference type="PANTHER" id="PTHR11538">
    <property type="entry name" value="PHENYLALANYL-TRNA SYNTHETASE"/>
    <property type="match status" value="1"/>
</dbReference>
<proteinExistence type="predicted"/>
<evidence type="ECO:0000313" key="3">
    <source>
        <dbReference type="EMBL" id="CAD9691699.1"/>
    </source>
</evidence>
<accession>A0A7S2WKD2</accession>
<reference evidence="3" key="1">
    <citation type="submission" date="2021-01" db="EMBL/GenBank/DDBJ databases">
        <authorList>
            <person name="Corre E."/>
            <person name="Pelletier E."/>
            <person name="Niang G."/>
            <person name="Scheremetjew M."/>
            <person name="Finn R."/>
            <person name="Kale V."/>
            <person name="Holt S."/>
            <person name="Cochrane G."/>
            <person name="Meng A."/>
            <person name="Brown T."/>
            <person name="Cohen L."/>
        </authorList>
    </citation>
    <scope>NUCLEOTIDE SEQUENCE</scope>
    <source>
        <strain evidence="3">NY070348D</strain>
    </source>
</reference>